<evidence type="ECO:0000256" key="1">
    <source>
        <dbReference type="SAM" id="MobiDB-lite"/>
    </source>
</evidence>
<evidence type="ECO:0000313" key="2">
    <source>
        <dbReference type="EMBL" id="RKO93575.1"/>
    </source>
</evidence>
<keyword evidence="3" id="KW-1185">Reference proteome</keyword>
<feature type="region of interest" description="Disordered" evidence="1">
    <location>
        <begin position="200"/>
        <end position="385"/>
    </location>
</feature>
<reference evidence="3" key="1">
    <citation type="journal article" date="2018" name="Nat. Microbiol.">
        <title>Leveraging single-cell genomics to expand the fungal tree of life.</title>
        <authorList>
            <person name="Ahrendt S.R."/>
            <person name="Quandt C.A."/>
            <person name="Ciobanu D."/>
            <person name="Clum A."/>
            <person name="Salamov A."/>
            <person name="Andreopoulos B."/>
            <person name="Cheng J.F."/>
            <person name="Woyke T."/>
            <person name="Pelin A."/>
            <person name="Henrissat B."/>
            <person name="Reynolds N.K."/>
            <person name="Benny G.L."/>
            <person name="Smith M.E."/>
            <person name="James T.Y."/>
            <person name="Grigoriev I.V."/>
        </authorList>
    </citation>
    <scope>NUCLEOTIDE SEQUENCE [LARGE SCALE GENOMIC DNA]</scope>
</reference>
<evidence type="ECO:0000313" key="3">
    <source>
        <dbReference type="Proteomes" id="UP000269721"/>
    </source>
</evidence>
<protein>
    <submittedName>
        <fullName evidence="2">Uncharacterized protein</fullName>
    </submittedName>
</protein>
<dbReference type="EMBL" id="KZ994185">
    <property type="protein sequence ID" value="RKO93575.1"/>
    <property type="molecule type" value="Genomic_DNA"/>
</dbReference>
<accession>A0A4P9WMV7</accession>
<proteinExistence type="predicted"/>
<feature type="region of interest" description="Disordered" evidence="1">
    <location>
        <begin position="1"/>
        <end position="115"/>
    </location>
</feature>
<feature type="compositionally biased region" description="Polar residues" evidence="1">
    <location>
        <begin position="86"/>
        <end position="99"/>
    </location>
</feature>
<feature type="compositionally biased region" description="Basic residues" evidence="1">
    <location>
        <begin position="1"/>
        <end position="13"/>
    </location>
</feature>
<feature type="compositionally biased region" description="Basic and acidic residues" evidence="1">
    <location>
        <begin position="14"/>
        <end position="37"/>
    </location>
</feature>
<feature type="non-terminal residue" evidence="2">
    <location>
        <position position="385"/>
    </location>
</feature>
<gene>
    <name evidence="2" type="ORF">BDK51DRAFT_26488</name>
</gene>
<feature type="compositionally biased region" description="Basic and acidic residues" evidence="1">
    <location>
        <begin position="46"/>
        <end position="60"/>
    </location>
</feature>
<name>A0A4P9WMV7_9FUNG</name>
<organism evidence="2 3">
    <name type="scientific">Blyttiomyces helicus</name>
    <dbReference type="NCBI Taxonomy" id="388810"/>
    <lineage>
        <taxon>Eukaryota</taxon>
        <taxon>Fungi</taxon>
        <taxon>Fungi incertae sedis</taxon>
        <taxon>Chytridiomycota</taxon>
        <taxon>Chytridiomycota incertae sedis</taxon>
        <taxon>Chytridiomycetes</taxon>
        <taxon>Chytridiomycetes incertae sedis</taxon>
        <taxon>Blyttiomyces</taxon>
    </lineage>
</organism>
<feature type="compositionally biased region" description="Low complexity" evidence="1">
    <location>
        <begin position="281"/>
        <end position="290"/>
    </location>
</feature>
<dbReference type="Proteomes" id="UP000269721">
    <property type="component" value="Unassembled WGS sequence"/>
</dbReference>
<feature type="compositionally biased region" description="Basic and acidic residues" evidence="1">
    <location>
        <begin position="307"/>
        <end position="337"/>
    </location>
</feature>
<dbReference type="AlphaFoldDB" id="A0A4P9WMV7"/>
<sequence length="385" mass="41403">MGWGQRLRKRKREGRGDSRRRGEGALEVEGEGRERHTQNSVNPRPVTDDPQPRPKDPRDLTRKKRTAARANGAPKGAKHQHKGTRPLTTLSLTGLSRQTGEVPGARVQGGQATVCPPRSTTAARLLRRRSESWSLAFCGGDGKDLFGAGVVLLAASDFEALGRVRVEVFEGDGEASCEELRGGCTRIKMSTCLSLHIPPLPPNHQNPGNPAFMSPSSLRAPLIPPRPPEKNDLKISSAELSVKPRPPPGPPEKKLNVAQRGNRRNHSASALTDAEPPADRPSPAASDPIPVGSDGVPQVARTSHLHPPRETRLNRGCKGDNRRQFRQEPDGGTRTGERPAGGKAAEVKRRDVETVVGEGGRSRELKELGGGGGGGERQVDLGQLR</sequence>